<dbReference type="SUPFAM" id="SSF52087">
    <property type="entry name" value="CRAL/TRIO domain"/>
    <property type="match status" value="1"/>
</dbReference>
<protein>
    <recommendedName>
        <fullName evidence="2">CRAL-TRIO domain-containing protein</fullName>
    </recommendedName>
</protein>
<evidence type="ECO:0000256" key="1">
    <source>
        <dbReference type="SAM" id="MobiDB-lite"/>
    </source>
</evidence>
<organism evidence="3">
    <name type="scientific">Hirondellea gigas</name>
    <dbReference type="NCBI Taxonomy" id="1518452"/>
    <lineage>
        <taxon>Eukaryota</taxon>
        <taxon>Metazoa</taxon>
        <taxon>Ecdysozoa</taxon>
        <taxon>Arthropoda</taxon>
        <taxon>Crustacea</taxon>
        <taxon>Multicrustacea</taxon>
        <taxon>Malacostraca</taxon>
        <taxon>Eumalacostraca</taxon>
        <taxon>Peracarida</taxon>
        <taxon>Amphipoda</taxon>
        <taxon>Amphilochidea</taxon>
        <taxon>Lysianassida</taxon>
        <taxon>Lysianassidira</taxon>
        <taxon>Lysianassoidea</taxon>
        <taxon>Lysianassidae</taxon>
        <taxon>Hirondellea</taxon>
    </lineage>
</organism>
<dbReference type="PANTHER" id="PTHR45657:SF1">
    <property type="entry name" value="CRAL-TRIO DOMAIN-CONTAINING PROTEIN YKL091C-RELATED"/>
    <property type="match status" value="1"/>
</dbReference>
<feature type="domain" description="CRAL-TRIO" evidence="2">
    <location>
        <begin position="96"/>
        <end position="270"/>
    </location>
</feature>
<evidence type="ECO:0000313" key="3">
    <source>
        <dbReference type="EMBL" id="LAC28078.1"/>
    </source>
</evidence>
<dbReference type="InterPro" id="IPR051026">
    <property type="entry name" value="PI/PC_transfer"/>
</dbReference>
<dbReference type="CDD" id="cd00170">
    <property type="entry name" value="SEC14"/>
    <property type="match status" value="1"/>
</dbReference>
<dbReference type="PANTHER" id="PTHR45657">
    <property type="entry name" value="CRAL-TRIO DOMAIN-CONTAINING PROTEIN YKL091C-RELATED"/>
    <property type="match status" value="1"/>
</dbReference>
<sequence>MSAQPEAKAEADAEPAKPDEARPLSEEEEKILEGVKSYLEEKDFGEVSNIMLIKFVRGYYHETPRLEKTCEILEKALIFRRDNHIDDLLERKGEAAAEFSKTCWPYHVHGRDRLGHPVYYEQTGKVDVNRLLKDYTLDLVKEYHLCMMETMDRLKAQISEETNNRTYKHIVVLDLEGFGFSHCSKTFYSQTKSLIDIDQFFYPESLVRLYIINAPFVFRALWAVVKIWVDPLTRARVFVLKGSAFLAEMKKWVDDDQIPTYYGGDCKIVDCPCREGSFEDIDRINKEKKT</sequence>
<dbReference type="InterPro" id="IPR001251">
    <property type="entry name" value="CRAL-TRIO_dom"/>
</dbReference>
<dbReference type="InterPro" id="IPR036865">
    <property type="entry name" value="CRAL-TRIO_dom_sf"/>
</dbReference>
<evidence type="ECO:0000259" key="2">
    <source>
        <dbReference type="PROSITE" id="PS50191"/>
    </source>
</evidence>
<name>A0A6A7G9X9_9CRUS</name>
<dbReference type="Gene3D" id="3.40.525.10">
    <property type="entry name" value="CRAL-TRIO lipid binding domain"/>
    <property type="match status" value="1"/>
</dbReference>
<dbReference type="EMBL" id="IACT01008966">
    <property type="protein sequence ID" value="LAC28078.1"/>
    <property type="molecule type" value="mRNA"/>
</dbReference>
<reference evidence="3" key="1">
    <citation type="submission" date="2017-11" db="EMBL/GenBank/DDBJ databases">
        <title>The sensing device of the deep-sea amphipod.</title>
        <authorList>
            <person name="Kobayashi H."/>
            <person name="Nagahama T."/>
            <person name="Arai W."/>
            <person name="Sasagawa Y."/>
            <person name="Umeda M."/>
            <person name="Hayashi T."/>
            <person name="Nikaido I."/>
            <person name="Watanabe H."/>
            <person name="Oguri K."/>
            <person name="Kitazato H."/>
            <person name="Fujioka K."/>
            <person name="Kido Y."/>
            <person name="Takami H."/>
        </authorList>
    </citation>
    <scope>NUCLEOTIDE SEQUENCE</scope>
    <source>
        <tissue evidence="3">Whole body</tissue>
    </source>
</reference>
<dbReference type="Pfam" id="PF00650">
    <property type="entry name" value="CRAL_TRIO"/>
    <property type="match status" value="1"/>
</dbReference>
<dbReference type="SMART" id="SM00516">
    <property type="entry name" value="SEC14"/>
    <property type="match status" value="1"/>
</dbReference>
<dbReference type="AlphaFoldDB" id="A0A6A7G9X9"/>
<proteinExistence type="evidence at transcript level"/>
<feature type="region of interest" description="Disordered" evidence="1">
    <location>
        <begin position="1"/>
        <end position="28"/>
    </location>
</feature>
<accession>A0A6A7G9X9</accession>
<dbReference type="PROSITE" id="PS50191">
    <property type="entry name" value="CRAL_TRIO"/>
    <property type="match status" value="1"/>
</dbReference>
<feature type="compositionally biased region" description="Basic and acidic residues" evidence="1">
    <location>
        <begin position="7"/>
        <end position="25"/>
    </location>
</feature>